<dbReference type="RefSeq" id="WP_090559183.1">
    <property type="nucleotide sequence ID" value="NZ_FNRA01000011.1"/>
</dbReference>
<evidence type="ECO:0000313" key="1">
    <source>
        <dbReference type="EMBL" id="SEB13294.1"/>
    </source>
</evidence>
<accession>A0A1H4GUR9</accession>
<dbReference type="InterPro" id="IPR028082">
    <property type="entry name" value="Peripla_BP_I"/>
</dbReference>
<keyword evidence="2" id="KW-1185">Reference proteome</keyword>
<dbReference type="PROSITE" id="PS51257">
    <property type="entry name" value="PROKAR_LIPOPROTEIN"/>
    <property type="match status" value="1"/>
</dbReference>
<dbReference type="AlphaFoldDB" id="A0A1H4GUR9"/>
<dbReference type="Proteomes" id="UP000198850">
    <property type="component" value="Unassembled WGS sequence"/>
</dbReference>
<gene>
    <name evidence="1" type="ORF">SAMN05443550_111157</name>
</gene>
<dbReference type="Gene3D" id="3.40.50.2300">
    <property type="match status" value="2"/>
</dbReference>
<sequence>MILAQNRQQQLSGNKFWCVIFLSCFLLACSPKVTTQKTPKKEEAEKPEAAVKAEKKFTEASIALLVPFNLNLASIRSGSKAEMEKSVMAIDFYQGFKMGIDSAAAAGLNFRLKVLDTRDNNDQILSLIKSGQLTGSDLIVGPVFPEGIKFITNYSVANGIPVVSPLAATHPDEFLNPNLISVVNNIDLHAEKIGNFIAKEFDPAKTIVALISTRKSADETLAIPVRSYFKKDKGTKFTFQEYSSVYALETARDPSKQYIVIMSSSDRPFVIATIDKLVKMKNNGMQIDLFGHPNWSKQNYSTEKLQLLNTRITSSYWVDYKNPAVSSFVRKYRNLNHFEPGEYAFKGFDAGFYFGKVMAEHGANYLRYLPSEKYKGLQNSYLFKKDDQLGYINTSLFLLEYKNYALNPVE</sequence>
<evidence type="ECO:0000313" key="2">
    <source>
        <dbReference type="Proteomes" id="UP000198850"/>
    </source>
</evidence>
<dbReference type="SUPFAM" id="SSF53822">
    <property type="entry name" value="Periplasmic binding protein-like I"/>
    <property type="match status" value="1"/>
</dbReference>
<name>A0A1H4GUR9_9SPHI</name>
<dbReference type="CDD" id="cd06268">
    <property type="entry name" value="PBP1_ABC_transporter_LIVBP-like"/>
    <property type="match status" value="1"/>
</dbReference>
<dbReference type="STRING" id="425514.SAMN05443550_111157"/>
<proteinExistence type="predicted"/>
<reference evidence="1 2" key="1">
    <citation type="submission" date="2016-10" db="EMBL/GenBank/DDBJ databases">
        <authorList>
            <person name="de Groot N.N."/>
        </authorList>
    </citation>
    <scope>NUCLEOTIDE SEQUENCE [LARGE SCALE GENOMIC DNA]</scope>
    <source>
        <strain evidence="1 2">DSM 19033</strain>
    </source>
</reference>
<organism evidence="1 2">
    <name type="scientific">Pedobacter hartonius</name>
    <dbReference type="NCBI Taxonomy" id="425514"/>
    <lineage>
        <taxon>Bacteria</taxon>
        <taxon>Pseudomonadati</taxon>
        <taxon>Bacteroidota</taxon>
        <taxon>Sphingobacteriia</taxon>
        <taxon>Sphingobacteriales</taxon>
        <taxon>Sphingobacteriaceae</taxon>
        <taxon>Pedobacter</taxon>
    </lineage>
</organism>
<dbReference type="OrthoDB" id="2149800at2"/>
<protein>
    <submittedName>
        <fullName evidence="1">ABC-type branched-chain amino acid transport system, substrate-binding protein</fullName>
    </submittedName>
</protein>
<dbReference type="EMBL" id="FNRA01000011">
    <property type="protein sequence ID" value="SEB13294.1"/>
    <property type="molecule type" value="Genomic_DNA"/>
</dbReference>